<gene>
    <name evidence="1" type="ORF">J2Z37_002419</name>
</gene>
<evidence type="ECO:0000313" key="2">
    <source>
        <dbReference type="Proteomes" id="UP001519343"/>
    </source>
</evidence>
<sequence length="87" mass="10660">METSIGCIVMEVKKMFAERKQKRVVQERIREERQQLLHGVKLAMEQWRYVTTHLDEGSRKYDMIEIMERRYMFLLNTAKKRKLHALF</sequence>
<evidence type="ECO:0000313" key="1">
    <source>
        <dbReference type="EMBL" id="MBP1932418.1"/>
    </source>
</evidence>
<dbReference type="EMBL" id="JAGGKT010000006">
    <property type="protein sequence ID" value="MBP1932418.1"/>
    <property type="molecule type" value="Genomic_DNA"/>
</dbReference>
<dbReference type="Proteomes" id="UP001519343">
    <property type="component" value="Unassembled WGS sequence"/>
</dbReference>
<keyword evidence="2" id="KW-1185">Reference proteome</keyword>
<proteinExistence type="predicted"/>
<reference evidence="1 2" key="1">
    <citation type="submission" date="2021-03" db="EMBL/GenBank/DDBJ databases">
        <title>Genomic Encyclopedia of Type Strains, Phase IV (KMG-IV): sequencing the most valuable type-strain genomes for metagenomic binning, comparative biology and taxonomic classification.</title>
        <authorList>
            <person name="Goeker M."/>
        </authorList>
    </citation>
    <scope>NUCLEOTIDE SEQUENCE [LARGE SCALE GENOMIC DNA]</scope>
    <source>
        <strain evidence="1 2">DSM 24738</strain>
    </source>
</reference>
<dbReference type="RefSeq" id="WP_209810461.1">
    <property type="nucleotide sequence ID" value="NZ_JAGGKT010000006.1"/>
</dbReference>
<protein>
    <submittedName>
        <fullName evidence="1">Uncharacterized protein</fullName>
    </submittedName>
</protein>
<accession>A0ABS4GQ65</accession>
<name>A0ABS4GQ65_9BACL</name>
<organism evidence="1 2">
    <name type="scientific">Ammoniphilus resinae</name>
    <dbReference type="NCBI Taxonomy" id="861532"/>
    <lineage>
        <taxon>Bacteria</taxon>
        <taxon>Bacillati</taxon>
        <taxon>Bacillota</taxon>
        <taxon>Bacilli</taxon>
        <taxon>Bacillales</taxon>
        <taxon>Paenibacillaceae</taxon>
        <taxon>Aneurinibacillus group</taxon>
        <taxon>Ammoniphilus</taxon>
    </lineage>
</organism>
<comment type="caution">
    <text evidence="1">The sequence shown here is derived from an EMBL/GenBank/DDBJ whole genome shotgun (WGS) entry which is preliminary data.</text>
</comment>